<keyword evidence="1" id="KW-0812">Transmembrane</keyword>
<feature type="transmembrane region" description="Helical" evidence="1">
    <location>
        <begin position="79"/>
        <end position="100"/>
    </location>
</feature>
<dbReference type="AlphaFoldDB" id="A0A6A6GNX9"/>
<organism evidence="2 3">
    <name type="scientific">Elsinoe ampelina</name>
    <dbReference type="NCBI Taxonomy" id="302913"/>
    <lineage>
        <taxon>Eukaryota</taxon>
        <taxon>Fungi</taxon>
        <taxon>Dikarya</taxon>
        <taxon>Ascomycota</taxon>
        <taxon>Pezizomycotina</taxon>
        <taxon>Dothideomycetes</taxon>
        <taxon>Dothideomycetidae</taxon>
        <taxon>Myriangiales</taxon>
        <taxon>Elsinoaceae</taxon>
        <taxon>Elsinoe</taxon>
    </lineage>
</organism>
<keyword evidence="1" id="KW-0472">Membrane</keyword>
<protein>
    <recommendedName>
        <fullName evidence="4">Major facilitator superfamily domain-containing protein</fullName>
    </recommendedName>
</protein>
<reference evidence="3" key="1">
    <citation type="journal article" date="2020" name="Stud. Mycol.">
        <title>101 Dothideomycetes genomes: A test case for predicting lifestyles and emergence of pathogens.</title>
        <authorList>
            <person name="Haridas S."/>
            <person name="Albert R."/>
            <person name="Binder M."/>
            <person name="Bloem J."/>
            <person name="LaButti K."/>
            <person name="Salamov A."/>
            <person name="Andreopoulos B."/>
            <person name="Baker S."/>
            <person name="Barry K."/>
            <person name="Bills G."/>
            <person name="Bluhm B."/>
            <person name="Cannon C."/>
            <person name="Castanera R."/>
            <person name="Culley D."/>
            <person name="Daum C."/>
            <person name="Ezra D."/>
            <person name="Gonzalez J."/>
            <person name="Henrissat B."/>
            <person name="Kuo A."/>
            <person name="Liang C."/>
            <person name="Lipzen A."/>
            <person name="Lutzoni F."/>
            <person name="Magnuson J."/>
            <person name="Mondo S."/>
            <person name="Nolan M."/>
            <person name="Ohm R."/>
            <person name="Pangilinan J."/>
            <person name="Park H.-J."/>
            <person name="Ramirez L."/>
            <person name="Alfaro M."/>
            <person name="Sun H."/>
            <person name="Tritt A."/>
            <person name="Yoshinaga Y."/>
            <person name="Zwiers L.-H."/>
            <person name="Turgeon B."/>
            <person name="Goodwin S."/>
            <person name="Spatafora J."/>
            <person name="Crous P."/>
            <person name="Grigoriev I."/>
        </authorList>
    </citation>
    <scope>NUCLEOTIDE SEQUENCE [LARGE SCALE GENOMIC DNA]</scope>
    <source>
        <strain evidence="3">CECT 20119</strain>
    </source>
</reference>
<accession>A0A6A6GNX9</accession>
<feature type="transmembrane region" description="Helical" evidence="1">
    <location>
        <begin position="106"/>
        <end position="127"/>
    </location>
</feature>
<name>A0A6A6GNX9_9PEZI</name>
<keyword evidence="1" id="KW-1133">Transmembrane helix</keyword>
<dbReference type="EMBL" id="ML992501">
    <property type="protein sequence ID" value="KAF2227190.1"/>
    <property type="molecule type" value="Genomic_DNA"/>
</dbReference>
<feature type="transmembrane region" description="Helical" evidence="1">
    <location>
        <begin position="46"/>
        <end position="67"/>
    </location>
</feature>
<sequence>MPSLVQNALLLESLGNILGGLSFLLTPRLTLSLLVRDPSALNPLSLTLWQMLGGITLALTVPLLAAYSDTPTGEAQRRSAYVTLGMGEGVIVPLLLAGWVKGSSPFGEGMVFGGSAVLAGAAAWRVWCLVVRPEVMAVDGGRKGQ</sequence>
<evidence type="ECO:0000313" key="3">
    <source>
        <dbReference type="Proteomes" id="UP000799538"/>
    </source>
</evidence>
<feature type="transmembrane region" description="Helical" evidence="1">
    <location>
        <begin position="7"/>
        <end position="26"/>
    </location>
</feature>
<proteinExistence type="predicted"/>
<dbReference type="Proteomes" id="UP000799538">
    <property type="component" value="Unassembled WGS sequence"/>
</dbReference>
<evidence type="ECO:0000256" key="1">
    <source>
        <dbReference type="SAM" id="Phobius"/>
    </source>
</evidence>
<evidence type="ECO:0008006" key="4">
    <source>
        <dbReference type="Google" id="ProtNLM"/>
    </source>
</evidence>
<dbReference type="OrthoDB" id="2563633at2759"/>
<keyword evidence="3" id="KW-1185">Reference proteome</keyword>
<evidence type="ECO:0000313" key="2">
    <source>
        <dbReference type="EMBL" id="KAF2227190.1"/>
    </source>
</evidence>
<gene>
    <name evidence="2" type="ORF">BDZ85DRAFT_191</name>
</gene>